<dbReference type="AlphaFoldDB" id="C8N761"/>
<dbReference type="RefSeq" id="WP_004139403.1">
    <property type="nucleotide sequence ID" value="NZ_GG694025.1"/>
</dbReference>
<dbReference type="GeneID" id="84789364"/>
<dbReference type="Proteomes" id="UP000004870">
    <property type="component" value="Unassembled WGS sequence"/>
</dbReference>
<comment type="caution">
    <text evidence="1">The sequence shown here is derived from an EMBL/GenBank/DDBJ whole genome shotgun (WGS) entry which is preliminary data.</text>
</comment>
<protein>
    <submittedName>
        <fullName evidence="1">Uncharacterized protein</fullName>
    </submittedName>
</protein>
<evidence type="ECO:0000313" key="1">
    <source>
        <dbReference type="EMBL" id="EEV89557.1"/>
    </source>
</evidence>
<keyword evidence="2" id="KW-1185">Reference proteome</keyword>
<name>C8N761_CARH6</name>
<dbReference type="HOGENOM" id="CLU_701484_0_0_6"/>
<reference evidence="1 2" key="1">
    <citation type="submission" date="2009-08" db="EMBL/GenBank/DDBJ databases">
        <authorList>
            <person name="Qin X."/>
            <person name="Bachman B."/>
            <person name="Battles P."/>
            <person name="Bell A."/>
            <person name="Bess C."/>
            <person name="Bickham C."/>
            <person name="Chaboub L."/>
            <person name="Chen D."/>
            <person name="Coyle M."/>
            <person name="Deiros D.R."/>
            <person name="Dinh H."/>
            <person name="Forbes L."/>
            <person name="Fowler G."/>
            <person name="Francisco L."/>
            <person name="Fu Q."/>
            <person name="Gubbala S."/>
            <person name="Hale W."/>
            <person name="Han Y."/>
            <person name="Hemphill L."/>
            <person name="Highlander S.K."/>
            <person name="Hirani K."/>
            <person name="Hogues M."/>
            <person name="Jackson L."/>
            <person name="Jakkamsetti A."/>
            <person name="Javaid M."/>
            <person name="Jiang H."/>
            <person name="Korchina V."/>
            <person name="Kovar C."/>
            <person name="Lara F."/>
            <person name="Lee S."/>
            <person name="Mata R."/>
            <person name="Mathew T."/>
            <person name="Moen C."/>
            <person name="Morales K."/>
            <person name="Munidasa M."/>
            <person name="Nazareth L."/>
            <person name="Ngo R."/>
            <person name="Nguyen L."/>
            <person name="Okwuonu G."/>
            <person name="Ongeri F."/>
            <person name="Patil S."/>
            <person name="Petrosino J."/>
            <person name="Pham C."/>
            <person name="Pham P."/>
            <person name="Pu L.-L."/>
            <person name="Puazo M."/>
            <person name="Raj R."/>
            <person name="Reid J."/>
            <person name="Rouhana J."/>
            <person name="Saada N."/>
            <person name="Shang Y."/>
            <person name="Simmons D."/>
            <person name="Thornton R."/>
            <person name="Warren J."/>
            <person name="Weissenberger G."/>
            <person name="Zhang J."/>
            <person name="Zhang L."/>
            <person name="Zhou C."/>
            <person name="Zhu D."/>
            <person name="Muzny D."/>
            <person name="Worley K."/>
            <person name="Gibbs R."/>
        </authorList>
    </citation>
    <scope>NUCLEOTIDE SEQUENCE [LARGE SCALE GENOMIC DNA]</scope>
    <source>
        <strain evidence="2">ATCC 15826 / DSM 8339 / NCTC 10426 / 6573</strain>
    </source>
</reference>
<gene>
    <name evidence="1" type="ORF">HMPREF0198_0338</name>
</gene>
<dbReference type="EMBL" id="ACKY01000017">
    <property type="protein sequence ID" value="EEV89557.1"/>
    <property type="molecule type" value="Genomic_DNA"/>
</dbReference>
<proteinExistence type="predicted"/>
<dbReference type="OrthoDB" id="7098966at2"/>
<accession>C8N761</accession>
<evidence type="ECO:0000313" key="2">
    <source>
        <dbReference type="Proteomes" id="UP000004870"/>
    </source>
</evidence>
<organism evidence="1 2">
    <name type="scientific">Cardiobacterium hominis (strain ATCC 15826 / DSM 8339 / NCTC 10426 / 6573)</name>
    <dbReference type="NCBI Taxonomy" id="638300"/>
    <lineage>
        <taxon>Bacteria</taxon>
        <taxon>Pseudomonadati</taxon>
        <taxon>Pseudomonadota</taxon>
        <taxon>Gammaproteobacteria</taxon>
        <taxon>Cardiobacteriales</taxon>
        <taxon>Cardiobacteriaceae</taxon>
        <taxon>Cardiobacterium</taxon>
    </lineage>
</organism>
<sequence>MTPEQKAAIAAKLGADLSKLPALQLVKLCLLHRAQPTALDTFPAALAAEITRRYTSEELGKDSTYYSVLQNFANQFQSPISRFHAALLEMAGTVNRDIWFTDHEALFRSAIDNDEVATWLAAKAQEDILNKCLRNRIALGYLAQSQTTATAILANETACALWKDAPDLWQVWPQHAPGMTVIAKSAELTQYITDTPAALAAVVASANAMQALIASPTARRVWVDSEVAMRTVAASEVAMRAVASSQVAMAAVAGSQVAMAAVAGSQVAMAAVAVSSVALAEIIQTATGRAALIAHNDNLQAVRQQIYDTVKASWKRKVNVNGGSSSSPGVEATITNPIKSPENALVFACLGHYNGHTRGVHQLKHPDGSIAAQNPPGRVHPTSMVAVDGISFGGASIYVASNFGYSYVELWTKE</sequence>